<sequence length="133" mass="14977">MTRERRMQANARERTRVHTISSAFEALRRAVPSFSHGQRLSKLSILRVASAYIAALGQLAGDEDSTQESSAQITRDEEKDHQTTTTTTTGRRQLAECVDRCTRTLMTEGQLLRRNRKRSGVANGRQPSDDEDD</sequence>
<dbReference type="OMA" id="XLLANAR"/>
<dbReference type="GO" id="GO:0016607">
    <property type="term" value="C:nuclear speck"/>
    <property type="evidence" value="ECO:0007669"/>
    <property type="project" value="UniProtKB-SubCell"/>
</dbReference>
<dbReference type="InterPro" id="IPR050359">
    <property type="entry name" value="bHLH_transcription_factors"/>
</dbReference>
<feature type="domain" description="BHLH" evidence="8">
    <location>
        <begin position="4"/>
        <end position="56"/>
    </location>
</feature>
<evidence type="ECO:0000313" key="10">
    <source>
        <dbReference type="Proteomes" id="UP000000305"/>
    </source>
</evidence>
<keyword evidence="4" id="KW-0238">DNA-binding</keyword>
<dbReference type="PROSITE" id="PS50888">
    <property type="entry name" value="BHLH"/>
    <property type="match status" value="1"/>
</dbReference>
<dbReference type="GO" id="GO:0045944">
    <property type="term" value="P:positive regulation of transcription by RNA polymerase II"/>
    <property type="evidence" value="ECO:0000318"/>
    <property type="project" value="GO_Central"/>
</dbReference>
<dbReference type="InterPro" id="IPR036638">
    <property type="entry name" value="HLH_DNA-bd_sf"/>
</dbReference>
<dbReference type="GO" id="GO:0005737">
    <property type="term" value="C:cytoplasm"/>
    <property type="evidence" value="ECO:0007669"/>
    <property type="project" value="UniProtKB-SubCell"/>
</dbReference>
<dbReference type="Gene3D" id="4.10.280.10">
    <property type="entry name" value="Helix-loop-helix DNA-binding domain"/>
    <property type="match status" value="1"/>
</dbReference>
<dbReference type="GO" id="GO:0005634">
    <property type="term" value="C:nucleus"/>
    <property type="evidence" value="ECO:0000318"/>
    <property type="project" value="GO_Central"/>
</dbReference>
<dbReference type="HOGENOM" id="CLU_163058_0_0_1"/>
<evidence type="ECO:0000256" key="2">
    <source>
        <dbReference type="ARBA" id="ARBA00004496"/>
    </source>
</evidence>
<dbReference type="PhylomeDB" id="E9GD74"/>
<evidence type="ECO:0000259" key="8">
    <source>
        <dbReference type="PROSITE" id="PS50888"/>
    </source>
</evidence>
<evidence type="ECO:0000256" key="4">
    <source>
        <dbReference type="ARBA" id="ARBA00023125"/>
    </source>
</evidence>
<comment type="subcellular location">
    <subcellularLocation>
        <location evidence="2">Cytoplasm</location>
    </subcellularLocation>
    <subcellularLocation>
        <location evidence="1">Nucleus speckle</location>
    </subcellularLocation>
</comment>
<dbReference type="GO" id="GO:0046983">
    <property type="term" value="F:protein dimerization activity"/>
    <property type="evidence" value="ECO:0007669"/>
    <property type="project" value="InterPro"/>
</dbReference>
<organism evidence="9 10">
    <name type="scientific">Daphnia pulex</name>
    <name type="common">Water flea</name>
    <dbReference type="NCBI Taxonomy" id="6669"/>
    <lineage>
        <taxon>Eukaryota</taxon>
        <taxon>Metazoa</taxon>
        <taxon>Ecdysozoa</taxon>
        <taxon>Arthropoda</taxon>
        <taxon>Crustacea</taxon>
        <taxon>Branchiopoda</taxon>
        <taxon>Diplostraca</taxon>
        <taxon>Cladocera</taxon>
        <taxon>Anomopoda</taxon>
        <taxon>Daphniidae</taxon>
        <taxon>Daphnia</taxon>
    </lineage>
</organism>
<evidence type="ECO:0000313" key="9">
    <source>
        <dbReference type="EMBL" id="EFX82743.1"/>
    </source>
</evidence>
<accession>E9GD74</accession>
<evidence type="ECO:0000256" key="1">
    <source>
        <dbReference type="ARBA" id="ARBA00004324"/>
    </source>
</evidence>
<dbReference type="GO" id="GO:0003700">
    <property type="term" value="F:DNA-binding transcription factor activity"/>
    <property type="evidence" value="ECO:0000318"/>
    <property type="project" value="GO_Central"/>
</dbReference>
<dbReference type="InterPro" id="IPR011598">
    <property type="entry name" value="bHLH_dom"/>
</dbReference>
<dbReference type="FunFam" id="4.10.280.10:FF:000052">
    <property type="entry name" value="Protein atonal homolog 8"/>
    <property type="match status" value="1"/>
</dbReference>
<reference evidence="9 10" key="1">
    <citation type="journal article" date="2011" name="Science">
        <title>The ecoresponsive genome of Daphnia pulex.</title>
        <authorList>
            <person name="Colbourne J.K."/>
            <person name="Pfrender M.E."/>
            <person name="Gilbert D."/>
            <person name="Thomas W.K."/>
            <person name="Tucker A."/>
            <person name="Oakley T.H."/>
            <person name="Tokishita S."/>
            <person name="Aerts A."/>
            <person name="Arnold G.J."/>
            <person name="Basu M.K."/>
            <person name="Bauer D.J."/>
            <person name="Caceres C.E."/>
            <person name="Carmel L."/>
            <person name="Casola C."/>
            <person name="Choi J.H."/>
            <person name="Detter J.C."/>
            <person name="Dong Q."/>
            <person name="Dusheyko S."/>
            <person name="Eads B.D."/>
            <person name="Frohlich T."/>
            <person name="Geiler-Samerotte K.A."/>
            <person name="Gerlach D."/>
            <person name="Hatcher P."/>
            <person name="Jogdeo S."/>
            <person name="Krijgsveld J."/>
            <person name="Kriventseva E.V."/>
            <person name="Kultz D."/>
            <person name="Laforsch C."/>
            <person name="Lindquist E."/>
            <person name="Lopez J."/>
            <person name="Manak J.R."/>
            <person name="Muller J."/>
            <person name="Pangilinan J."/>
            <person name="Patwardhan R.P."/>
            <person name="Pitluck S."/>
            <person name="Pritham E.J."/>
            <person name="Rechtsteiner A."/>
            <person name="Rho M."/>
            <person name="Rogozin I.B."/>
            <person name="Sakarya O."/>
            <person name="Salamov A."/>
            <person name="Schaack S."/>
            <person name="Shapiro H."/>
            <person name="Shiga Y."/>
            <person name="Skalitzky C."/>
            <person name="Smith Z."/>
            <person name="Souvorov A."/>
            <person name="Sung W."/>
            <person name="Tang Z."/>
            <person name="Tsuchiya D."/>
            <person name="Tu H."/>
            <person name="Vos H."/>
            <person name="Wang M."/>
            <person name="Wolf Y.I."/>
            <person name="Yamagata H."/>
            <person name="Yamada T."/>
            <person name="Ye Y."/>
            <person name="Shaw J.R."/>
            <person name="Andrews J."/>
            <person name="Crease T.J."/>
            <person name="Tang H."/>
            <person name="Lucas S.M."/>
            <person name="Robertson H.M."/>
            <person name="Bork P."/>
            <person name="Koonin E.V."/>
            <person name="Zdobnov E.M."/>
            <person name="Grigoriev I.V."/>
            <person name="Lynch M."/>
            <person name="Boore J.L."/>
        </authorList>
    </citation>
    <scope>NUCLEOTIDE SEQUENCE [LARGE SCALE GENOMIC DNA]</scope>
</reference>
<evidence type="ECO:0000256" key="6">
    <source>
        <dbReference type="ARBA" id="ARBA00023242"/>
    </source>
</evidence>
<evidence type="ECO:0000256" key="5">
    <source>
        <dbReference type="ARBA" id="ARBA00023163"/>
    </source>
</evidence>
<keyword evidence="6" id="KW-0539">Nucleus</keyword>
<dbReference type="SMART" id="SM00353">
    <property type="entry name" value="HLH"/>
    <property type="match status" value="1"/>
</dbReference>
<proteinExistence type="predicted"/>
<dbReference type="OrthoDB" id="10001938at2759"/>
<dbReference type="STRING" id="6669.E9GD74"/>
<dbReference type="KEGG" id="dpx:DAPPUDRAFT_48661"/>
<keyword evidence="5" id="KW-0804">Transcription</keyword>
<dbReference type="Pfam" id="PF00010">
    <property type="entry name" value="HLH"/>
    <property type="match status" value="1"/>
</dbReference>
<dbReference type="AlphaFoldDB" id="E9GD74"/>
<dbReference type="SUPFAM" id="SSF47459">
    <property type="entry name" value="HLH, helix-loop-helix DNA-binding domain"/>
    <property type="match status" value="1"/>
</dbReference>
<evidence type="ECO:0000256" key="3">
    <source>
        <dbReference type="ARBA" id="ARBA00023015"/>
    </source>
</evidence>
<dbReference type="eggNOG" id="KOG3898">
    <property type="taxonomic scope" value="Eukaryota"/>
</dbReference>
<dbReference type="InParanoid" id="E9GD74"/>
<evidence type="ECO:0000256" key="7">
    <source>
        <dbReference type="SAM" id="MobiDB-lite"/>
    </source>
</evidence>
<gene>
    <name evidence="9" type="ORF">DAPPUDRAFT_48661</name>
</gene>
<feature type="region of interest" description="Disordered" evidence="7">
    <location>
        <begin position="60"/>
        <end position="91"/>
    </location>
</feature>
<dbReference type="GO" id="GO:0009653">
    <property type="term" value="P:anatomical structure morphogenesis"/>
    <property type="evidence" value="ECO:0000318"/>
    <property type="project" value="GO_Central"/>
</dbReference>
<dbReference type="GO" id="GO:0070888">
    <property type="term" value="F:E-box binding"/>
    <property type="evidence" value="ECO:0000318"/>
    <property type="project" value="GO_Central"/>
</dbReference>
<feature type="region of interest" description="Disordered" evidence="7">
    <location>
        <begin position="110"/>
        <end position="133"/>
    </location>
</feature>
<dbReference type="PANTHER" id="PTHR19290:SF102">
    <property type="entry name" value="TRANSCRIPTION FACTOR ATOH8"/>
    <property type="match status" value="1"/>
</dbReference>
<protein>
    <recommendedName>
        <fullName evidence="8">BHLH domain-containing protein</fullName>
    </recommendedName>
</protein>
<dbReference type="PANTHER" id="PTHR19290">
    <property type="entry name" value="BASIC HELIX-LOOP-HELIX PROTEIN NEUROGENIN-RELATED"/>
    <property type="match status" value="1"/>
</dbReference>
<keyword evidence="3" id="KW-0805">Transcription regulation</keyword>
<name>E9GD74_DAPPU</name>
<dbReference type="EMBL" id="GL732539">
    <property type="protein sequence ID" value="EFX82743.1"/>
    <property type="molecule type" value="Genomic_DNA"/>
</dbReference>
<keyword evidence="10" id="KW-1185">Reference proteome</keyword>
<dbReference type="Proteomes" id="UP000000305">
    <property type="component" value="Unassembled WGS sequence"/>
</dbReference>